<dbReference type="OrthoDB" id="5541786at2759"/>
<keyword evidence="5" id="KW-0813">Transport</keyword>
<name>G0V6S2_NAUCA</name>
<dbReference type="InterPro" id="IPR045888">
    <property type="entry name" value="Erv"/>
</dbReference>
<dbReference type="AlphaFoldDB" id="G0V6S2"/>
<keyword evidence="5" id="KW-0931">ER-Golgi transport</keyword>
<evidence type="ECO:0000259" key="7">
    <source>
        <dbReference type="Pfam" id="PF13850"/>
    </source>
</evidence>
<gene>
    <name evidence="8" type="primary">NCAS0A06100</name>
    <name evidence="8" type="ordered locus">NCAS_0A06100</name>
</gene>
<evidence type="ECO:0000256" key="3">
    <source>
        <dbReference type="ARBA" id="ARBA00022989"/>
    </source>
</evidence>
<comment type="subcellular location">
    <subcellularLocation>
        <location evidence="5">Endoplasmic reticulum membrane</location>
        <topology evidence="5">Multi-pass membrane protein</topology>
    </subcellularLocation>
    <subcellularLocation>
        <location evidence="5">Endoplasmic reticulum-Golgi intermediate compartment membrane</location>
        <topology evidence="5">Multi-pass membrane protein</topology>
    </subcellularLocation>
    <subcellularLocation>
        <location evidence="5">Golgi apparatus membrane</location>
        <topology evidence="5">Multi-pass membrane protein</topology>
    </subcellularLocation>
    <subcellularLocation>
        <location evidence="1">Membrane</location>
    </subcellularLocation>
</comment>
<keyword evidence="3 5" id="KW-1133">Transmembrane helix</keyword>
<dbReference type="GO" id="GO:0033116">
    <property type="term" value="C:endoplasmic reticulum-Golgi intermediate compartment membrane"/>
    <property type="evidence" value="ECO:0007669"/>
    <property type="project" value="UniProtKB-SubCell"/>
</dbReference>
<feature type="transmembrane region" description="Helical" evidence="5">
    <location>
        <begin position="31"/>
        <end position="50"/>
    </location>
</feature>
<reference key="2">
    <citation type="submission" date="2011-08" db="EMBL/GenBank/DDBJ databases">
        <title>Genome sequence of Naumovozyma castellii.</title>
        <authorList>
            <person name="Gordon J.L."/>
            <person name="Armisen D."/>
            <person name="Proux-Wera E."/>
            <person name="OhEigeartaigh S.S."/>
            <person name="Byrne K.P."/>
            <person name="Wolfe K.H."/>
        </authorList>
    </citation>
    <scope>NUCLEOTIDE SEQUENCE</scope>
    <source>
        <strain>Type strain:CBS 4309</strain>
    </source>
</reference>
<evidence type="ECO:0000259" key="6">
    <source>
        <dbReference type="Pfam" id="PF07970"/>
    </source>
</evidence>
<dbReference type="EMBL" id="HE576752">
    <property type="protein sequence ID" value="CCC67168.1"/>
    <property type="molecule type" value="Genomic_DNA"/>
</dbReference>
<feature type="domain" description="Endoplasmic reticulum vesicle transporter N-terminal" evidence="7">
    <location>
        <begin position="6"/>
        <end position="94"/>
    </location>
</feature>
<feature type="domain" description="Endoplasmic reticulum vesicle transporter C-terminal" evidence="6">
    <location>
        <begin position="161"/>
        <end position="324"/>
    </location>
</feature>
<dbReference type="PANTHER" id="PTHR10984:SF81">
    <property type="entry name" value="ER-DERIVED VESICLES PROTEIN ERV41"/>
    <property type="match status" value="1"/>
</dbReference>
<dbReference type="GO" id="GO:0000139">
    <property type="term" value="C:Golgi membrane"/>
    <property type="evidence" value="ECO:0007669"/>
    <property type="project" value="UniProtKB-SubCell"/>
</dbReference>
<dbReference type="GO" id="GO:0006890">
    <property type="term" value="P:retrograde vesicle-mediated transport, Golgi to endoplasmic reticulum"/>
    <property type="evidence" value="ECO:0007669"/>
    <property type="project" value="EnsemblFungi"/>
</dbReference>
<evidence type="ECO:0000256" key="4">
    <source>
        <dbReference type="ARBA" id="ARBA00023136"/>
    </source>
</evidence>
<dbReference type="GeneID" id="96900649"/>
<evidence type="ECO:0000256" key="5">
    <source>
        <dbReference type="RuleBase" id="RU369013"/>
    </source>
</evidence>
<keyword evidence="5" id="KW-0333">Golgi apparatus</keyword>
<dbReference type="HOGENOM" id="CLU_034705_2_1_1"/>
<dbReference type="GO" id="GO:0006888">
    <property type="term" value="P:endoplasmic reticulum to Golgi vesicle-mediated transport"/>
    <property type="evidence" value="ECO:0007669"/>
    <property type="project" value="UniProtKB-UniRule"/>
</dbReference>
<keyword evidence="2 5" id="KW-0812">Transmembrane</keyword>
<comment type="similarity">
    <text evidence="5">Belongs to the ERGIC family.</text>
</comment>
<dbReference type="Proteomes" id="UP000001640">
    <property type="component" value="Chromosome 1"/>
</dbReference>
<protein>
    <recommendedName>
        <fullName evidence="5">Endoplasmic reticulum-Golgi intermediate compartment protein</fullName>
    </recommendedName>
</protein>
<dbReference type="InterPro" id="IPR012936">
    <property type="entry name" value="Erv_C"/>
</dbReference>
<dbReference type="OMA" id="MTNHYLR"/>
<dbReference type="Pfam" id="PF07970">
    <property type="entry name" value="COPIIcoated_ERV"/>
    <property type="match status" value="1"/>
</dbReference>
<dbReference type="Pfam" id="PF13850">
    <property type="entry name" value="ERGIC_N"/>
    <property type="match status" value="1"/>
</dbReference>
<dbReference type="InterPro" id="IPR039542">
    <property type="entry name" value="Erv_N"/>
</dbReference>
<dbReference type="GO" id="GO:0005789">
    <property type="term" value="C:endoplasmic reticulum membrane"/>
    <property type="evidence" value="ECO:0007669"/>
    <property type="project" value="UniProtKB-SubCell"/>
</dbReference>
<dbReference type="KEGG" id="ncs:NCAS_0A06100"/>
<dbReference type="GO" id="GO:0061852">
    <property type="term" value="C:retrograde transporter complex, Golgi to ER"/>
    <property type="evidence" value="ECO:0007669"/>
    <property type="project" value="EnsemblFungi"/>
</dbReference>
<sequence length="355" mass="40802">MAGRSLRVFDAFPKTEEQHEKKSTKGGVSTILIYIFAIFIAWSEFGSYFGGFVGERYVVDGDVKETVSINMDLFVNIPCKWITVNVRDQTMDRKLASEELNFEEMPFFIPFDVRINDIAEIITPQLDEILGEAIPAEFREKLDTRMYYDENDPETYNNLPDFNGCHIFGSLPVNRVAGELQITAKGYGYADRERTPMDQIKFNHVINEFSFGDFYPYIDNPLDKSAKFDLETPKTAYSYDLSVIPTTFRKLGTEVNTFQYSVAEYHYKGKDSPVPRSGRVPGIFFDYNFESLSIIVSDSRLNFIQFIIRLIAILSFALYIASWIFTLGDLLIVAIKGPKWSLRYQPDEQSRGLLE</sequence>
<evidence type="ECO:0000313" key="8">
    <source>
        <dbReference type="EMBL" id="CCC67168.1"/>
    </source>
</evidence>
<dbReference type="eggNOG" id="KOG2667">
    <property type="taxonomic scope" value="Eukaryota"/>
</dbReference>
<comment type="function">
    <text evidence="5">Plays a role in transport between endoplasmic reticulum and Golgi.</text>
</comment>
<proteinExistence type="inferred from homology"/>
<evidence type="ECO:0000313" key="9">
    <source>
        <dbReference type="Proteomes" id="UP000001640"/>
    </source>
</evidence>
<dbReference type="PANTHER" id="PTHR10984">
    <property type="entry name" value="ENDOPLASMIC RETICULUM-GOLGI INTERMEDIATE COMPARTMENT PROTEIN"/>
    <property type="match status" value="1"/>
</dbReference>
<evidence type="ECO:0000256" key="1">
    <source>
        <dbReference type="ARBA" id="ARBA00004370"/>
    </source>
</evidence>
<dbReference type="FunCoup" id="G0V6S2">
    <property type="interactions" value="398"/>
</dbReference>
<feature type="transmembrane region" description="Helical" evidence="5">
    <location>
        <begin position="306"/>
        <end position="335"/>
    </location>
</feature>
<dbReference type="GO" id="GO:0042802">
    <property type="term" value="F:identical protein binding"/>
    <property type="evidence" value="ECO:0007669"/>
    <property type="project" value="EnsemblFungi"/>
</dbReference>
<dbReference type="RefSeq" id="XP_003673551.1">
    <property type="nucleotide sequence ID" value="XM_003673503.1"/>
</dbReference>
<keyword evidence="9" id="KW-1185">Reference proteome</keyword>
<accession>G0V6S2</accession>
<reference evidence="8 9" key="1">
    <citation type="journal article" date="2011" name="Proc. Natl. Acad. Sci. U.S.A.">
        <title>Evolutionary erosion of yeast sex chromosomes by mating-type switching accidents.</title>
        <authorList>
            <person name="Gordon J.L."/>
            <person name="Armisen D."/>
            <person name="Proux-Wera E."/>
            <person name="Oheigeartaigh S.S."/>
            <person name="Byrne K.P."/>
            <person name="Wolfe K.H."/>
        </authorList>
    </citation>
    <scope>NUCLEOTIDE SEQUENCE [LARGE SCALE GENOMIC DNA]</scope>
    <source>
        <strain evidence="9">ATCC 76901 / BCRC 22586 / CBS 4309 / NBRC 1992 / NRRL Y-12630</strain>
    </source>
</reference>
<dbReference type="STRING" id="1064592.G0V6S2"/>
<dbReference type="InParanoid" id="G0V6S2"/>
<dbReference type="GO" id="GO:0030134">
    <property type="term" value="C:COPII-coated ER to Golgi transport vesicle"/>
    <property type="evidence" value="ECO:0007669"/>
    <property type="project" value="EnsemblFungi"/>
</dbReference>
<evidence type="ECO:0000256" key="2">
    <source>
        <dbReference type="ARBA" id="ARBA00022692"/>
    </source>
</evidence>
<keyword evidence="5" id="KW-0256">Endoplasmic reticulum</keyword>
<keyword evidence="4 5" id="KW-0472">Membrane</keyword>
<organism evidence="8 9">
    <name type="scientific">Naumovozyma castellii</name>
    <name type="common">Yeast</name>
    <name type="synonym">Saccharomyces castellii</name>
    <dbReference type="NCBI Taxonomy" id="27288"/>
    <lineage>
        <taxon>Eukaryota</taxon>
        <taxon>Fungi</taxon>
        <taxon>Dikarya</taxon>
        <taxon>Ascomycota</taxon>
        <taxon>Saccharomycotina</taxon>
        <taxon>Saccharomycetes</taxon>
        <taxon>Saccharomycetales</taxon>
        <taxon>Saccharomycetaceae</taxon>
        <taxon>Naumovozyma</taxon>
    </lineage>
</organism>